<keyword evidence="1" id="KW-0472">Membrane</keyword>
<reference evidence="3 5" key="2">
    <citation type="submission" date="2018-10" db="EMBL/GenBank/DDBJ databases">
        <title>Bradyrhizobium sp. nov., effective nodules isolated from peanut in China.</title>
        <authorList>
            <person name="Li Y."/>
        </authorList>
    </citation>
    <scope>NUCLEOTIDE SEQUENCE [LARGE SCALE GENOMIC DNA]</scope>
    <source>
        <strain evidence="3 5">CCBAU 53426</strain>
    </source>
</reference>
<evidence type="ECO:0000313" key="3">
    <source>
        <dbReference type="EMBL" id="RXH11051.1"/>
    </source>
</evidence>
<feature type="transmembrane region" description="Helical" evidence="1">
    <location>
        <begin position="59"/>
        <end position="80"/>
    </location>
</feature>
<keyword evidence="1" id="KW-0812">Transmembrane</keyword>
<evidence type="ECO:0000313" key="2">
    <source>
        <dbReference type="EMBL" id="QAU50048.1"/>
    </source>
</evidence>
<proteinExistence type="predicted"/>
<accession>A0AAE6CBP9</accession>
<dbReference type="EMBL" id="RDQZ01000018">
    <property type="protein sequence ID" value="RXH11051.1"/>
    <property type="molecule type" value="Genomic_DNA"/>
</dbReference>
<organism evidence="2 4">
    <name type="scientific">Bradyrhizobium guangzhouense</name>
    <dbReference type="NCBI Taxonomy" id="1325095"/>
    <lineage>
        <taxon>Bacteria</taxon>
        <taxon>Pseudomonadati</taxon>
        <taxon>Pseudomonadota</taxon>
        <taxon>Alphaproteobacteria</taxon>
        <taxon>Hyphomicrobiales</taxon>
        <taxon>Nitrobacteraceae</taxon>
        <taxon>Bradyrhizobium</taxon>
    </lineage>
</organism>
<evidence type="ECO:0000313" key="4">
    <source>
        <dbReference type="Proteomes" id="UP000288972"/>
    </source>
</evidence>
<name>A0AAE6CBP9_9BRAD</name>
<dbReference type="AlphaFoldDB" id="A0AAE6CBP9"/>
<evidence type="ECO:0000313" key="5">
    <source>
        <dbReference type="Proteomes" id="UP000290401"/>
    </source>
</evidence>
<evidence type="ECO:0000256" key="1">
    <source>
        <dbReference type="SAM" id="Phobius"/>
    </source>
</evidence>
<protein>
    <submittedName>
        <fullName evidence="2">Uncharacterized protein</fullName>
    </submittedName>
</protein>
<dbReference type="KEGG" id="bgz:XH91_08745"/>
<dbReference type="Proteomes" id="UP000290401">
    <property type="component" value="Unassembled WGS sequence"/>
</dbReference>
<keyword evidence="5" id="KW-1185">Reference proteome</keyword>
<sequence>MRGHNPCRERRMRAAWKIFCLSAVVLAATLGLAHLLVPDVVPVGYAEEPQPSWAILTAFALRAVALTAAWVAIITLSLLVGTKLYRMAFGPGTR</sequence>
<gene>
    <name evidence="3" type="ORF">EAS56_20985</name>
    <name evidence="2" type="ORF">XH91_08745</name>
</gene>
<reference evidence="2 4" key="1">
    <citation type="submission" date="2018-06" db="EMBL/GenBank/DDBJ databases">
        <title>Comparative genomics of rhizobia nodulating Arachis hypogaea in China.</title>
        <authorList>
            <person name="Li Y."/>
        </authorList>
    </citation>
    <scope>NUCLEOTIDE SEQUENCE [LARGE SCALE GENOMIC DNA]</scope>
    <source>
        <strain evidence="2 4">CCBAU 51670</strain>
    </source>
</reference>
<dbReference type="Proteomes" id="UP000288972">
    <property type="component" value="Chromosome"/>
</dbReference>
<keyword evidence="1" id="KW-1133">Transmembrane helix</keyword>
<dbReference type="EMBL" id="CP030053">
    <property type="protein sequence ID" value="QAU50048.1"/>
    <property type="molecule type" value="Genomic_DNA"/>
</dbReference>